<gene>
    <name evidence="2" type="ORF">PROFUN_03312</name>
</gene>
<reference evidence="2 3" key="1">
    <citation type="journal article" date="2018" name="Genome Biol. Evol.">
        <title>Multiple Roots of Fruiting Body Formation in Amoebozoa.</title>
        <authorList>
            <person name="Hillmann F."/>
            <person name="Forbes G."/>
            <person name="Novohradska S."/>
            <person name="Ferling I."/>
            <person name="Riege K."/>
            <person name="Groth M."/>
            <person name="Westermann M."/>
            <person name="Marz M."/>
            <person name="Spaller T."/>
            <person name="Winckler T."/>
            <person name="Schaap P."/>
            <person name="Glockner G."/>
        </authorList>
    </citation>
    <scope>NUCLEOTIDE SEQUENCE [LARGE SCALE GENOMIC DNA]</scope>
    <source>
        <strain evidence="2 3">Jena</strain>
    </source>
</reference>
<dbReference type="EMBL" id="MDYQ01000011">
    <property type="protein sequence ID" value="PRP88398.1"/>
    <property type="molecule type" value="Genomic_DNA"/>
</dbReference>
<evidence type="ECO:0000313" key="2">
    <source>
        <dbReference type="EMBL" id="PRP88398.1"/>
    </source>
</evidence>
<comment type="caution">
    <text evidence="2">The sequence shown here is derived from an EMBL/GenBank/DDBJ whole genome shotgun (WGS) entry which is preliminary data.</text>
</comment>
<dbReference type="AlphaFoldDB" id="A0A2P6NWY4"/>
<sequence length="120" mass="13766">MPPYKLIEFDLWQRPTSRRKKLDTEMVKLLTDIQPDRLIVLKKKLKSGSIRGSEPLSAKLRSALADHATNSINTRQRAASEQQQTYSDEPSSLTEMQRRPTVIKAWESQEARISISNLLC</sequence>
<name>A0A2P6NWY4_9EUKA</name>
<protein>
    <submittedName>
        <fullName evidence="2">Uncharacterized protein</fullName>
    </submittedName>
</protein>
<evidence type="ECO:0000313" key="3">
    <source>
        <dbReference type="Proteomes" id="UP000241769"/>
    </source>
</evidence>
<accession>A0A2P6NWY4</accession>
<keyword evidence="3" id="KW-1185">Reference proteome</keyword>
<dbReference type="InParanoid" id="A0A2P6NWY4"/>
<organism evidence="2 3">
    <name type="scientific">Planoprotostelium fungivorum</name>
    <dbReference type="NCBI Taxonomy" id="1890364"/>
    <lineage>
        <taxon>Eukaryota</taxon>
        <taxon>Amoebozoa</taxon>
        <taxon>Evosea</taxon>
        <taxon>Variosea</taxon>
        <taxon>Cavosteliida</taxon>
        <taxon>Cavosteliaceae</taxon>
        <taxon>Planoprotostelium</taxon>
    </lineage>
</organism>
<feature type="compositionally biased region" description="Polar residues" evidence="1">
    <location>
        <begin position="68"/>
        <end position="95"/>
    </location>
</feature>
<proteinExistence type="predicted"/>
<feature type="region of interest" description="Disordered" evidence="1">
    <location>
        <begin position="67"/>
        <end position="98"/>
    </location>
</feature>
<dbReference type="Proteomes" id="UP000241769">
    <property type="component" value="Unassembled WGS sequence"/>
</dbReference>
<evidence type="ECO:0000256" key="1">
    <source>
        <dbReference type="SAM" id="MobiDB-lite"/>
    </source>
</evidence>